<accession>A0A0J6YHS9</accession>
<dbReference type="Proteomes" id="UP000054565">
    <property type="component" value="Unassembled WGS sequence"/>
</dbReference>
<sequence>MTPESIFKSNSCKPSSLRFRKPGMMQFVQVRLESPSPHPQAKALIQAQKGLAFKTLLSCPGRDVRSAVCQDRQATAQDASLAWHISVVGLAKTPGKQTQSVLANGASQTARGQSEFAGALPHHRR</sequence>
<reference evidence="3" key="1">
    <citation type="journal article" date="2010" name="Genome Res.">
        <title>Population genomic sequencing of Coccidioides fungi reveals recent hybridization and transposon control.</title>
        <authorList>
            <person name="Neafsey D.E."/>
            <person name="Barker B.M."/>
            <person name="Sharpton T.J."/>
            <person name="Stajich J.E."/>
            <person name="Park D.J."/>
            <person name="Whiston E."/>
            <person name="Hung C.-Y."/>
            <person name="McMahan C."/>
            <person name="White J."/>
            <person name="Sykes S."/>
            <person name="Heiman D."/>
            <person name="Young S."/>
            <person name="Zeng Q."/>
            <person name="Abouelleil A."/>
            <person name="Aftuck L."/>
            <person name="Bessette D."/>
            <person name="Brown A."/>
            <person name="FitzGerald M."/>
            <person name="Lui A."/>
            <person name="Macdonald J.P."/>
            <person name="Priest M."/>
            <person name="Orbach M.J."/>
            <person name="Galgiani J.N."/>
            <person name="Kirkland T.N."/>
            <person name="Cole G.T."/>
            <person name="Birren B.W."/>
            <person name="Henn M.R."/>
            <person name="Taylor J.W."/>
            <person name="Rounsley S.D."/>
        </authorList>
    </citation>
    <scope>NUCLEOTIDE SEQUENCE [LARGE SCALE GENOMIC DNA]</scope>
    <source>
        <strain evidence="3">RMSCC 2394</strain>
    </source>
</reference>
<evidence type="ECO:0000256" key="1">
    <source>
        <dbReference type="SAM" id="MobiDB-lite"/>
    </source>
</evidence>
<gene>
    <name evidence="2" type="ORF">CIRG_06134</name>
</gene>
<evidence type="ECO:0000313" key="3">
    <source>
        <dbReference type="Proteomes" id="UP000054565"/>
    </source>
</evidence>
<dbReference type="AlphaFoldDB" id="A0A0J6YHS9"/>
<name>A0A0J6YHS9_COCIT</name>
<evidence type="ECO:0000313" key="2">
    <source>
        <dbReference type="EMBL" id="KMP06453.1"/>
    </source>
</evidence>
<organism evidence="2 3">
    <name type="scientific">Coccidioides immitis RMSCC 2394</name>
    <dbReference type="NCBI Taxonomy" id="404692"/>
    <lineage>
        <taxon>Eukaryota</taxon>
        <taxon>Fungi</taxon>
        <taxon>Dikarya</taxon>
        <taxon>Ascomycota</taxon>
        <taxon>Pezizomycotina</taxon>
        <taxon>Eurotiomycetes</taxon>
        <taxon>Eurotiomycetidae</taxon>
        <taxon>Onygenales</taxon>
        <taxon>Onygenaceae</taxon>
        <taxon>Coccidioides</taxon>
    </lineage>
</organism>
<protein>
    <submittedName>
        <fullName evidence="2">Uncharacterized protein</fullName>
    </submittedName>
</protein>
<proteinExistence type="predicted"/>
<feature type="compositionally biased region" description="Polar residues" evidence="1">
    <location>
        <begin position="102"/>
        <end position="112"/>
    </location>
</feature>
<feature type="region of interest" description="Disordered" evidence="1">
    <location>
        <begin position="102"/>
        <end position="125"/>
    </location>
</feature>
<dbReference type="EMBL" id="DS028096">
    <property type="protein sequence ID" value="KMP06453.1"/>
    <property type="molecule type" value="Genomic_DNA"/>
</dbReference>